<dbReference type="AlphaFoldDB" id="A0A9Q1GJX7"/>
<comment type="caution">
    <text evidence="1">The sequence shown here is derived from an EMBL/GenBank/DDBJ whole genome shotgun (WGS) entry which is preliminary data.</text>
</comment>
<keyword evidence="2" id="KW-1185">Reference proteome</keyword>
<gene>
    <name evidence="1" type="ORF">Cgig2_032906</name>
</gene>
<dbReference type="OrthoDB" id="1001981at2759"/>
<name>A0A9Q1GJX7_9CARY</name>
<organism evidence="1 2">
    <name type="scientific">Carnegiea gigantea</name>
    <dbReference type="NCBI Taxonomy" id="171969"/>
    <lineage>
        <taxon>Eukaryota</taxon>
        <taxon>Viridiplantae</taxon>
        <taxon>Streptophyta</taxon>
        <taxon>Embryophyta</taxon>
        <taxon>Tracheophyta</taxon>
        <taxon>Spermatophyta</taxon>
        <taxon>Magnoliopsida</taxon>
        <taxon>eudicotyledons</taxon>
        <taxon>Gunneridae</taxon>
        <taxon>Pentapetalae</taxon>
        <taxon>Caryophyllales</taxon>
        <taxon>Cactineae</taxon>
        <taxon>Cactaceae</taxon>
        <taxon>Cactoideae</taxon>
        <taxon>Echinocereeae</taxon>
        <taxon>Carnegiea</taxon>
    </lineage>
</organism>
<reference evidence="1" key="1">
    <citation type="submission" date="2022-04" db="EMBL/GenBank/DDBJ databases">
        <title>Carnegiea gigantea Genome sequencing and assembly v2.</title>
        <authorList>
            <person name="Copetti D."/>
            <person name="Sanderson M.J."/>
            <person name="Burquez A."/>
            <person name="Wojciechowski M.F."/>
        </authorList>
    </citation>
    <scope>NUCLEOTIDE SEQUENCE</scope>
    <source>
        <strain evidence="1">SGP5-SGP5p</strain>
        <tissue evidence="1">Aerial part</tissue>
    </source>
</reference>
<protein>
    <submittedName>
        <fullName evidence="1">Uncharacterized protein</fullName>
    </submittedName>
</protein>
<dbReference type="Proteomes" id="UP001153076">
    <property type="component" value="Unassembled WGS sequence"/>
</dbReference>
<evidence type="ECO:0000313" key="1">
    <source>
        <dbReference type="EMBL" id="KAJ8421960.1"/>
    </source>
</evidence>
<proteinExistence type="predicted"/>
<dbReference type="EMBL" id="JAKOGI010002461">
    <property type="protein sequence ID" value="KAJ8421960.1"/>
    <property type="molecule type" value="Genomic_DNA"/>
</dbReference>
<evidence type="ECO:0000313" key="2">
    <source>
        <dbReference type="Proteomes" id="UP001153076"/>
    </source>
</evidence>
<sequence>MVNHNEDRFGGILAVKTTLIPKRLARWLPENYDLRDTLLKLANGKVLIYEEDVHATLDLSMGPLEVSEGKNSESDTKSNIERGGPPFGSMDFAIIEGGGYGVEFIINFIIYVISTCIIGNANNTCQFRVLKYLCSVNEIHIKISLFYLDRVEFKADKMKRGRIIERLNYQNVACLADVDLQQYLNELDGWMGEQDQQGLKSDNVHIVHIAKENFKALYLSIMCQRM</sequence>
<accession>A0A9Q1GJX7</accession>